<dbReference type="Proteomes" id="UP000198796">
    <property type="component" value="Unassembled WGS sequence"/>
</dbReference>
<sequence length="266" mass="30169">MQWILQQFEDTQKLADALEHLGIRYSWHKVVPFVGELIPEPDVQDKQAVVMFGSYTLWRYAESRGFKPGVFRIRPFVHEEPWQAHMLNGPGALFLTTKEIATKLSDDDRAWFIRPVSDSKEQAGAVKSSAEILKTARKVLSLDPDEIPSGSLRHDTLMMLTAPARILQEWRIWIVNGQVVTYSLYKDGTRVTYRHEIDPDALEFAQSLARLNEGYSPAFVMDICRTVDGLRLLETNCINAAGFYAADLVKLAEVIDGMARDLQPDS</sequence>
<keyword evidence="3" id="KW-1185">Reference proteome</keyword>
<gene>
    <name evidence="2" type="ORF">SAMN05421688_1741</name>
</gene>
<dbReference type="InterPro" id="IPR025643">
    <property type="entry name" value="R2K_3"/>
</dbReference>
<proteinExistence type="predicted"/>
<reference evidence="2 3" key="1">
    <citation type="submission" date="2016-10" db="EMBL/GenBank/DDBJ databases">
        <authorList>
            <person name="de Groot N.N."/>
        </authorList>
    </citation>
    <scope>NUCLEOTIDE SEQUENCE [LARGE SCALE GENOMIC DNA]</scope>
    <source>
        <strain evidence="2 3">DSM 29316</strain>
    </source>
</reference>
<name>A0A1I0WTK7_9RHOB</name>
<evidence type="ECO:0000313" key="3">
    <source>
        <dbReference type="Proteomes" id="UP000198796"/>
    </source>
</evidence>
<evidence type="ECO:0000259" key="1">
    <source>
        <dbReference type="Pfam" id="PF14243"/>
    </source>
</evidence>
<feature type="domain" description="ATP-grasp" evidence="1">
    <location>
        <begin position="112"/>
        <end position="248"/>
    </location>
</feature>
<dbReference type="RefSeq" id="WP_092063155.1">
    <property type="nucleotide sequence ID" value="NZ_FOJU01000002.1"/>
</dbReference>
<dbReference type="Pfam" id="PF14243">
    <property type="entry name" value="R2K_3"/>
    <property type="match status" value="1"/>
</dbReference>
<evidence type="ECO:0000313" key="2">
    <source>
        <dbReference type="EMBL" id="SFA91767.1"/>
    </source>
</evidence>
<accession>A0A1I0WTK7</accession>
<organism evidence="2 3">
    <name type="scientific">Poseidonocella pacifica</name>
    <dbReference type="NCBI Taxonomy" id="871651"/>
    <lineage>
        <taxon>Bacteria</taxon>
        <taxon>Pseudomonadati</taxon>
        <taxon>Pseudomonadota</taxon>
        <taxon>Alphaproteobacteria</taxon>
        <taxon>Rhodobacterales</taxon>
        <taxon>Roseobacteraceae</taxon>
        <taxon>Poseidonocella</taxon>
    </lineage>
</organism>
<dbReference type="AlphaFoldDB" id="A0A1I0WTK7"/>
<dbReference type="OrthoDB" id="8338483at2"/>
<dbReference type="EMBL" id="FOJU01000002">
    <property type="protein sequence ID" value="SFA91767.1"/>
    <property type="molecule type" value="Genomic_DNA"/>
</dbReference>
<protein>
    <recommendedName>
        <fullName evidence="1">ATP-grasp domain-containing protein</fullName>
    </recommendedName>
</protein>